<dbReference type="InterPro" id="IPR002182">
    <property type="entry name" value="NB-ARC"/>
</dbReference>
<dbReference type="Gene3D" id="1.10.10.10">
    <property type="entry name" value="Winged helix-like DNA-binding domain superfamily/Winged helix DNA-binding domain"/>
    <property type="match status" value="1"/>
</dbReference>
<feature type="region of interest" description="Disordered" evidence="7">
    <location>
        <begin position="1052"/>
        <end position="1079"/>
    </location>
</feature>
<dbReference type="SUPFAM" id="SSF52540">
    <property type="entry name" value="P-loop containing nucleoside triphosphate hydrolases"/>
    <property type="match status" value="1"/>
</dbReference>
<dbReference type="Pfam" id="PF18052">
    <property type="entry name" value="Rx_N"/>
    <property type="match status" value="1"/>
</dbReference>
<protein>
    <recommendedName>
        <fullName evidence="14">NB-ARC domain-containing protein</fullName>
    </recommendedName>
</protein>
<dbReference type="InterPro" id="IPR044974">
    <property type="entry name" value="Disease_R_plants"/>
</dbReference>
<dbReference type="InterPro" id="IPR027417">
    <property type="entry name" value="P-loop_NTPase"/>
</dbReference>
<dbReference type="Pfam" id="PF00931">
    <property type="entry name" value="NB-ARC"/>
    <property type="match status" value="1"/>
</dbReference>
<evidence type="ECO:0000256" key="5">
    <source>
        <dbReference type="ARBA" id="ARBA00022821"/>
    </source>
</evidence>
<dbReference type="AlphaFoldDB" id="A0A0E0IR58"/>
<dbReference type="FunFam" id="1.10.10.10:FF:000322">
    <property type="entry name" value="Probable disease resistance protein At1g63360"/>
    <property type="match status" value="1"/>
</dbReference>
<dbReference type="OMA" id="EIASSCC"/>
<evidence type="ECO:0000256" key="6">
    <source>
        <dbReference type="ARBA" id="ARBA00023054"/>
    </source>
</evidence>
<dbReference type="Gramene" id="ONIVA10G06910.1">
    <property type="protein sequence ID" value="ONIVA10G06910.1"/>
    <property type="gene ID" value="ONIVA10G06910"/>
</dbReference>
<dbReference type="GO" id="GO:0042742">
    <property type="term" value="P:defense response to bacterium"/>
    <property type="evidence" value="ECO:0007669"/>
    <property type="project" value="UniProtKB-ARBA"/>
</dbReference>
<keyword evidence="5" id="KW-0611">Plant defense</keyword>
<keyword evidence="2" id="KW-0433">Leucine-rich repeat</keyword>
<dbReference type="EnsemblPlants" id="ONIVA10G06910.1">
    <property type="protein sequence ID" value="ONIVA10G06910.1"/>
    <property type="gene ID" value="ONIVA10G06910"/>
</dbReference>
<dbReference type="Gene3D" id="1.20.5.4130">
    <property type="match status" value="1"/>
</dbReference>
<evidence type="ECO:0000259" key="9">
    <source>
        <dbReference type="Pfam" id="PF18052"/>
    </source>
</evidence>
<dbReference type="Pfam" id="PF23598">
    <property type="entry name" value="LRR_14"/>
    <property type="match status" value="1"/>
</dbReference>
<evidence type="ECO:0000259" key="10">
    <source>
        <dbReference type="Pfam" id="PF23559"/>
    </source>
</evidence>
<proteinExistence type="inferred from homology"/>
<dbReference type="Pfam" id="PF23559">
    <property type="entry name" value="WHD_DRP"/>
    <property type="match status" value="1"/>
</dbReference>
<evidence type="ECO:0000256" key="1">
    <source>
        <dbReference type="ARBA" id="ARBA00008894"/>
    </source>
</evidence>
<feature type="domain" description="NB-ARC" evidence="8">
    <location>
        <begin position="291"/>
        <end position="452"/>
    </location>
</feature>
<keyword evidence="13" id="KW-1185">Reference proteome</keyword>
<dbReference type="STRING" id="4536.A0A0E0IR58"/>
<feature type="region of interest" description="Disordered" evidence="7">
    <location>
        <begin position="51"/>
        <end position="93"/>
    </location>
</feature>
<dbReference type="Gene3D" id="3.40.50.300">
    <property type="entry name" value="P-loop containing nucleotide triphosphate hydrolases"/>
    <property type="match status" value="1"/>
</dbReference>
<dbReference type="GO" id="GO:0002758">
    <property type="term" value="P:innate immune response-activating signaling pathway"/>
    <property type="evidence" value="ECO:0007669"/>
    <property type="project" value="UniProtKB-ARBA"/>
</dbReference>
<feature type="compositionally biased region" description="Basic residues" evidence="7">
    <location>
        <begin position="246"/>
        <end position="255"/>
    </location>
</feature>
<name>A0A0E0IR58_ORYNI</name>
<evidence type="ECO:0000259" key="11">
    <source>
        <dbReference type="Pfam" id="PF23598"/>
    </source>
</evidence>
<feature type="compositionally biased region" description="Basic and acidic residues" evidence="7">
    <location>
        <begin position="73"/>
        <end position="84"/>
    </location>
</feature>
<evidence type="ECO:0000256" key="4">
    <source>
        <dbReference type="ARBA" id="ARBA00022741"/>
    </source>
</evidence>
<dbReference type="Gene3D" id="3.80.10.10">
    <property type="entry name" value="Ribonuclease Inhibitor"/>
    <property type="match status" value="1"/>
</dbReference>
<dbReference type="InterPro" id="IPR036388">
    <property type="entry name" value="WH-like_DNA-bd_sf"/>
</dbReference>
<feature type="region of interest" description="Disordered" evidence="7">
    <location>
        <begin position="228"/>
        <end position="267"/>
    </location>
</feature>
<dbReference type="GO" id="GO:0043531">
    <property type="term" value="F:ADP binding"/>
    <property type="evidence" value="ECO:0007669"/>
    <property type="project" value="InterPro"/>
</dbReference>
<evidence type="ECO:0008006" key="14">
    <source>
        <dbReference type="Google" id="ProtNLM"/>
    </source>
</evidence>
<feature type="domain" description="Disease resistance protein winged helix" evidence="10">
    <location>
        <begin position="540"/>
        <end position="611"/>
    </location>
</feature>
<dbReference type="PANTHER" id="PTHR23155">
    <property type="entry name" value="DISEASE RESISTANCE PROTEIN RP"/>
    <property type="match status" value="1"/>
</dbReference>
<dbReference type="SUPFAM" id="SSF52058">
    <property type="entry name" value="L domain-like"/>
    <property type="match status" value="1"/>
</dbReference>
<dbReference type="InterPro" id="IPR058922">
    <property type="entry name" value="WHD_DRP"/>
</dbReference>
<reference evidence="12" key="2">
    <citation type="submission" date="2018-04" db="EMBL/GenBank/DDBJ databases">
        <title>OnivRS2 (Oryza nivara Reference Sequence Version 2).</title>
        <authorList>
            <person name="Zhang J."/>
            <person name="Kudrna D."/>
            <person name="Lee S."/>
            <person name="Talag J."/>
            <person name="Rajasekar S."/>
            <person name="Welchert J."/>
            <person name="Hsing Y.-I."/>
            <person name="Wing R.A."/>
        </authorList>
    </citation>
    <scope>NUCLEOTIDE SEQUENCE [LARGE SCALE GENOMIC DNA]</scope>
</reference>
<reference evidence="12" key="1">
    <citation type="submission" date="2015-04" db="UniProtKB">
        <authorList>
            <consortium name="EnsemblPlants"/>
        </authorList>
    </citation>
    <scope>IDENTIFICATION</scope>
    <source>
        <strain evidence="12">SL10</strain>
    </source>
</reference>
<evidence type="ECO:0000313" key="12">
    <source>
        <dbReference type="EnsemblPlants" id="ONIVA10G06910.1"/>
    </source>
</evidence>
<keyword evidence="6" id="KW-0175">Coiled coil</keyword>
<organism evidence="12">
    <name type="scientific">Oryza nivara</name>
    <name type="common">Indian wild rice</name>
    <name type="synonym">Oryza sativa f. spontanea</name>
    <dbReference type="NCBI Taxonomy" id="4536"/>
    <lineage>
        <taxon>Eukaryota</taxon>
        <taxon>Viridiplantae</taxon>
        <taxon>Streptophyta</taxon>
        <taxon>Embryophyta</taxon>
        <taxon>Tracheophyta</taxon>
        <taxon>Spermatophyta</taxon>
        <taxon>Magnoliopsida</taxon>
        <taxon>Liliopsida</taxon>
        <taxon>Poales</taxon>
        <taxon>Poaceae</taxon>
        <taxon>BOP clade</taxon>
        <taxon>Oryzoideae</taxon>
        <taxon>Oryzeae</taxon>
        <taxon>Oryzinae</taxon>
        <taxon>Oryza</taxon>
    </lineage>
</organism>
<evidence type="ECO:0000259" key="8">
    <source>
        <dbReference type="Pfam" id="PF00931"/>
    </source>
</evidence>
<feature type="domain" description="Disease resistance N-terminal" evidence="9">
    <location>
        <begin position="132"/>
        <end position="213"/>
    </location>
</feature>
<evidence type="ECO:0000256" key="3">
    <source>
        <dbReference type="ARBA" id="ARBA00022737"/>
    </source>
</evidence>
<dbReference type="PRINTS" id="PR00364">
    <property type="entry name" value="DISEASERSIST"/>
</dbReference>
<evidence type="ECO:0000256" key="7">
    <source>
        <dbReference type="SAM" id="MobiDB-lite"/>
    </source>
</evidence>
<feature type="domain" description="Disease resistance R13L4/SHOC-2-like LRR" evidence="11">
    <location>
        <begin position="660"/>
        <end position="1029"/>
    </location>
</feature>
<evidence type="ECO:0000256" key="2">
    <source>
        <dbReference type="ARBA" id="ARBA00022614"/>
    </source>
</evidence>
<evidence type="ECO:0000313" key="13">
    <source>
        <dbReference type="Proteomes" id="UP000006591"/>
    </source>
</evidence>
<comment type="similarity">
    <text evidence="1">Belongs to the disease resistance NB-LRR family.</text>
</comment>
<accession>A0A0E0IR58</accession>
<sequence>MKRVSSSACTMKGLMAALAWCFQSSRQSIAGLYLIVWHVAPTLSRLLPHARRERQRRDCGPPGGRERRRRYARREGAATAERTKGVGRAAAGSHGEQERLRLARLARIFGVVCLRQAAAAMEMGFSAWTGAMGSLLRKLDSPPQAGDGGHMKAAYDGIHSFRDDLEESHGFLRELSELEETTTMADKCWMKEVRELSYDVEDFLDEIALAADAVTLIAGKVSELRERAQEASQRRRRTRYGLCHPTSRRSSRRRCSSSSTRRPAPRFGADVDVAAADEIARWATNVGGGEERGLKVAGVVGAGGTGKTALAGEVYRRLGGQFERRAFVRAAEKTDLRRLLRGMLSQLLGRHHKHLQDHACVDTPDLVEYIRESLYHRRYLIIIDDLWATSLWNYLRRAFPEDNNCSRIIITSQVEEIASSCCNYHSGSIFKMRHLTTDNSRKLFSRGVFGSEDGFPGHFREISVDIINRCGGLPLAIVNAASLLASQLAVMDEQEHWNIYNSLASNLRRNSTTEVTGQILNMSYNNLPHYLKTCLLYLNIYPADYTILKDDLVKQWVAEGFVDVIKDQDLEEIAGNYFDELVERRMVRPVDVYYDNKVISCTVHSMVHDFIAHRSIEDNFIIVLDNSQNSIEISDKVRRLSLHFGNARYAKTPENISFSQVRTLGFFGATRCLPSVSEFKILRVLILYALGDKRGPPVVDLHIIGELHKLRYLKVSCDSRIKLPTRISRLQCLETLEIEAKVTALPSDIVHLPRLLHLRLPDETNLPDGFGKYMTTLVTLVAYLDLSGSSIENVKSLVDLINLQDLHLACCNFQSVQLLWETMNIFGSVIESLVNLKSLALAAGFLNGTSSTAHFSSATTRMSWQMCTPPRLLQRIDLSPHVCTFSTLPNWIRELGNLCILKIAVRKLGDGDMDVLGGLSALTVLSLHVSDSPEERIIFREAGFPVLSYLKLRCSVANLAFEERAMPRLRRLVLGFRAAGIAEQQHGRTPVGMEHLLSLEVVTARIDGSCANEADRMAAESALRHVVKARNLFGGIAPVVNIRWVDRQITSTEESKTVGEDQPADNGYPTAKNEVSGRRRQNLDQKLDCLGELLIMGEAAAARSSPNRPKCVFW</sequence>
<dbReference type="InterPro" id="IPR041118">
    <property type="entry name" value="Rx_N"/>
</dbReference>
<dbReference type="eggNOG" id="KOG4658">
    <property type="taxonomic scope" value="Eukaryota"/>
</dbReference>
<dbReference type="GO" id="GO:0009626">
    <property type="term" value="P:plant-type hypersensitive response"/>
    <property type="evidence" value="ECO:0007669"/>
    <property type="project" value="UniProtKB-ARBA"/>
</dbReference>
<dbReference type="PANTHER" id="PTHR23155:SF1087">
    <property type="entry name" value="OS11G0462900 PROTEIN"/>
    <property type="match status" value="1"/>
</dbReference>
<dbReference type="Proteomes" id="UP000006591">
    <property type="component" value="Chromosome 10"/>
</dbReference>
<dbReference type="InterPro" id="IPR055414">
    <property type="entry name" value="LRR_R13L4/SHOC2-like"/>
</dbReference>
<keyword evidence="3" id="KW-0677">Repeat</keyword>
<dbReference type="InterPro" id="IPR032675">
    <property type="entry name" value="LRR_dom_sf"/>
</dbReference>
<keyword evidence="4" id="KW-0547">Nucleotide-binding</keyword>